<comment type="caution">
    <text evidence="1">The sequence shown here is derived from an EMBL/GenBank/DDBJ whole genome shotgun (WGS) entry which is preliminary data.</text>
</comment>
<keyword evidence="2" id="KW-1185">Reference proteome</keyword>
<dbReference type="Proteomes" id="UP000054223">
    <property type="component" value="Unassembled WGS sequence"/>
</dbReference>
<evidence type="ECO:0000313" key="2">
    <source>
        <dbReference type="Proteomes" id="UP000054223"/>
    </source>
</evidence>
<accession>A0A9X0HMS0</accession>
<proteinExistence type="predicted"/>
<dbReference type="AlphaFoldDB" id="A0A9X0HMS0"/>
<organism evidence="1 2">
    <name type="scientific">Solirubrum puertoriconensis</name>
    <dbReference type="NCBI Taxonomy" id="1751427"/>
    <lineage>
        <taxon>Bacteria</taxon>
        <taxon>Pseudomonadati</taxon>
        <taxon>Bacteroidota</taxon>
        <taxon>Cytophagia</taxon>
        <taxon>Cytophagales</taxon>
    </lineage>
</organism>
<evidence type="ECO:0000313" key="1">
    <source>
        <dbReference type="EMBL" id="KUG08799.1"/>
    </source>
</evidence>
<sequence>MDDSYLLALGFERWVSDFPQQTAMYVFSEPARDGARLYISIPRAKRGQVAGFSSNEQENLQASIDLFFRKHGGKHSKQPAKQSKLVV</sequence>
<name>A0A9X0HMS0_SOLP1</name>
<dbReference type="EMBL" id="LNAL01000006">
    <property type="protein sequence ID" value="KUG08799.1"/>
    <property type="molecule type" value="Genomic_DNA"/>
</dbReference>
<protein>
    <submittedName>
        <fullName evidence="1">Uncharacterized protein</fullName>
    </submittedName>
</protein>
<gene>
    <name evidence="1" type="ORF">ASU33_11765</name>
</gene>
<dbReference type="RefSeq" id="WP_059070604.1">
    <property type="nucleotide sequence ID" value="NZ_LNAL01000006.1"/>
</dbReference>
<reference evidence="1 2" key="1">
    <citation type="submission" date="2015-11" db="EMBL/GenBank/DDBJ databases">
        <title>Solirubrum puertoriconensis gen. nov. an environmental bacteria isolated in Puerto Rico.</title>
        <authorList>
            <person name="Cuebas-Irizarry M.F."/>
            <person name="Montalvo-Rodriguez R."/>
        </authorList>
    </citation>
    <scope>NUCLEOTIDE SEQUENCE [LARGE SCALE GENOMIC DNA]</scope>
    <source>
        <strain evidence="1 2">MC1A</strain>
    </source>
</reference>
<dbReference type="OrthoDB" id="886978at2"/>